<evidence type="ECO:0000256" key="8">
    <source>
        <dbReference type="ARBA" id="ARBA00023303"/>
    </source>
</evidence>
<feature type="transmembrane region" description="Helical" evidence="10">
    <location>
        <begin position="637"/>
        <end position="658"/>
    </location>
</feature>
<keyword evidence="12" id="KW-1185">Reference proteome</keyword>
<feature type="region of interest" description="Disordered" evidence="9">
    <location>
        <begin position="794"/>
        <end position="815"/>
    </location>
</feature>
<evidence type="ECO:0000313" key="11">
    <source>
        <dbReference type="EMBL" id="KAG7333974.1"/>
    </source>
</evidence>
<accession>A0A9D3P5I9</accession>
<feature type="transmembrane region" description="Helical" evidence="10">
    <location>
        <begin position="105"/>
        <end position="124"/>
    </location>
</feature>
<evidence type="ECO:0000256" key="9">
    <source>
        <dbReference type="SAM" id="MobiDB-lite"/>
    </source>
</evidence>
<dbReference type="Pfam" id="PF14798">
    <property type="entry name" value="Ca_hom_mod"/>
    <property type="match status" value="3"/>
</dbReference>
<keyword evidence="3" id="KW-0813">Transport</keyword>
<comment type="subcellular location">
    <subcellularLocation>
        <location evidence="1">Membrane</location>
        <topology evidence="1">Multi-pass membrane protein</topology>
    </subcellularLocation>
</comment>
<protein>
    <recommendedName>
        <fullName evidence="13">Calcium homeostasis modulator protein 1</fullName>
    </recommendedName>
</protein>
<reference evidence="11 12" key="1">
    <citation type="submission" date="2021-06" db="EMBL/GenBank/DDBJ databases">
        <title>Chromosome-level genome assembly of the red-tail catfish (Hemibagrus wyckioides).</title>
        <authorList>
            <person name="Shao F."/>
        </authorList>
    </citation>
    <scope>NUCLEOTIDE SEQUENCE [LARGE SCALE GENOMIC DNA]</scope>
    <source>
        <strain evidence="11">EC202008001</strain>
        <tissue evidence="11">Blood</tissue>
    </source>
</reference>
<feature type="transmembrane region" description="Helical" evidence="10">
    <location>
        <begin position="724"/>
        <end position="743"/>
    </location>
</feature>
<dbReference type="InterPro" id="IPR029569">
    <property type="entry name" value="CALHM"/>
</dbReference>
<dbReference type="Proteomes" id="UP000824219">
    <property type="component" value="Linkage Group LG03"/>
</dbReference>
<comment type="similarity">
    <text evidence="2">Belongs to the CALHM family.</text>
</comment>
<dbReference type="EMBL" id="JAHKSW010000003">
    <property type="protein sequence ID" value="KAG7333974.1"/>
    <property type="molecule type" value="Genomic_DNA"/>
</dbReference>
<feature type="transmembrane region" description="Helical" evidence="10">
    <location>
        <begin position="260"/>
        <end position="285"/>
    </location>
</feature>
<sequence length="815" mass="93138">MEEWARPIGRRTKNPAVVKYLFSAMMQRSMLAPMVWILVSLLDGKCFICAFSMSVDPKHFTGFPNNTGLDLIRIMAKVPCKEDIIFKNSTFRKAVTRYVRCYSQALGWSILLCLIFMGAVARITKPCFNHAVFLQTRYWSNYLDVEAKLFDETCVHHARDFARKCVVRFFEDIGEDEILRMPLSPNFSFKKSDNEADEDEHLHGSKRNFLNMDKFRMMFQFLQANQESFMNGICGIMALASAQLYSTFEFTCPCMPEYNYAYGVGILIVPPFWFFMLGYVLNNNISVLTEEWKRPVGQRQKETTVLRYMLCSMTQRALIAPSVWIAVTLMDGKSFLCAYSAKIDLTPFLNKSAMNTPDEDLEKILATIPCKNIFDANNVINREAASNYIRVLSQACGWAFLMLTTFVAFLIRAIRPCFTQAVFLKTKYWSHYIDTERRLFDDTCKEHAKSFAKVCIQQYFESISGEMIFHKLPEREKGGKEKGNEEEKPVSEEEKLLGIREKDDMNKVLWNWHTCKPALRLHKYGKDENINENSNSPVQSNGYHRPRFMNGSAAYYSKSKDVMIFNGLIALGTVASQTAYNIFAFECPCSAQRNYLYGLAAIGVPALAFFLIGVMLNRSTWDLVSECRIRKCRKFSGAAAFALLGSIMGRAVVAPVTWSVISLLRGEAYVCALSEFVDPQSLENFPSTPQSLTIMAQFPCKDVPAELLHFWKNIERRLKYESQLLGWMLVAVVSFTVFLVMCGKRCCSPLGYQQEAYWSTYRASEQTLFQRTAEAHAKLRAAENIRTFFGSPEELNDSHSSHNLAKRSRLAAVTS</sequence>
<organism evidence="11 12">
    <name type="scientific">Hemibagrus wyckioides</name>
    <dbReference type="NCBI Taxonomy" id="337641"/>
    <lineage>
        <taxon>Eukaryota</taxon>
        <taxon>Metazoa</taxon>
        <taxon>Chordata</taxon>
        <taxon>Craniata</taxon>
        <taxon>Vertebrata</taxon>
        <taxon>Euteleostomi</taxon>
        <taxon>Actinopterygii</taxon>
        <taxon>Neopterygii</taxon>
        <taxon>Teleostei</taxon>
        <taxon>Ostariophysi</taxon>
        <taxon>Siluriformes</taxon>
        <taxon>Bagridae</taxon>
        <taxon>Hemibagrus</taxon>
    </lineage>
</organism>
<feature type="transmembrane region" description="Helical" evidence="10">
    <location>
        <begin position="562"/>
        <end position="583"/>
    </location>
</feature>
<evidence type="ECO:0008006" key="13">
    <source>
        <dbReference type="Google" id="ProtNLM"/>
    </source>
</evidence>
<comment type="caution">
    <text evidence="11">The sequence shown here is derived from an EMBL/GenBank/DDBJ whole genome shotgun (WGS) entry which is preliminary data.</text>
</comment>
<keyword evidence="6" id="KW-0406">Ion transport</keyword>
<feature type="transmembrane region" description="Helical" evidence="10">
    <location>
        <begin position="35"/>
        <end position="55"/>
    </location>
</feature>
<feature type="transmembrane region" description="Helical" evidence="10">
    <location>
        <begin position="595"/>
        <end position="616"/>
    </location>
</feature>
<dbReference type="PANTHER" id="PTHR32261">
    <property type="entry name" value="CALCIUM HOMEOSTASIS MODULATOR PROTEIN"/>
    <property type="match status" value="1"/>
</dbReference>
<dbReference type="GO" id="GO:0005261">
    <property type="term" value="F:monoatomic cation channel activity"/>
    <property type="evidence" value="ECO:0007669"/>
    <property type="project" value="TreeGrafter"/>
</dbReference>
<dbReference type="GO" id="GO:1904669">
    <property type="term" value="P:ATP export"/>
    <property type="evidence" value="ECO:0007669"/>
    <property type="project" value="UniProtKB-ARBA"/>
</dbReference>
<evidence type="ECO:0000256" key="1">
    <source>
        <dbReference type="ARBA" id="ARBA00004141"/>
    </source>
</evidence>
<evidence type="ECO:0000313" key="12">
    <source>
        <dbReference type="Proteomes" id="UP000824219"/>
    </source>
</evidence>
<feature type="transmembrane region" description="Helical" evidence="10">
    <location>
        <begin position="228"/>
        <end position="248"/>
    </location>
</feature>
<feature type="region of interest" description="Disordered" evidence="9">
    <location>
        <begin position="474"/>
        <end position="493"/>
    </location>
</feature>
<dbReference type="OrthoDB" id="5978124at2759"/>
<evidence type="ECO:0000256" key="7">
    <source>
        <dbReference type="ARBA" id="ARBA00023136"/>
    </source>
</evidence>
<evidence type="ECO:0000256" key="3">
    <source>
        <dbReference type="ARBA" id="ARBA00022448"/>
    </source>
</evidence>
<evidence type="ECO:0000256" key="2">
    <source>
        <dbReference type="ARBA" id="ARBA00008497"/>
    </source>
</evidence>
<evidence type="ECO:0000256" key="10">
    <source>
        <dbReference type="SAM" id="Phobius"/>
    </source>
</evidence>
<keyword evidence="5 10" id="KW-1133">Transmembrane helix</keyword>
<evidence type="ECO:0000256" key="6">
    <source>
        <dbReference type="ARBA" id="ARBA00023065"/>
    </source>
</evidence>
<keyword evidence="7 10" id="KW-0472">Membrane</keyword>
<keyword evidence="8" id="KW-0407">Ion channel</keyword>
<evidence type="ECO:0000256" key="5">
    <source>
        <dbReference type="ARBA" id="ARBA00022989"/>
    </source>
</evidence>
<keyword evidence="4 10" id="KW-0812">Transmembrane</keyword>
<dbReference type="PANTHER" id="PTHR32261:SF2">
    <property type="entry name" value="CALCIUM HOMEOSTASIS MODULATOR PROTEIN 1"/>
    <property type="match status" value="1"/>
</dbReference>
<evidence type="ECO:0000256" key="4">
    <source>
        <dbReference type="ARBA" id="ARBA00022692"/>
    </source>
</evidence>
<dbReference type="GO" id="GO:0005886">
    <property type="term" value="C:plasma membrane"/>
    <property type="evidence" value="ECO:0007669"/>
    <property type="project" value="TreeGrafter"/>
</dbReference>
<name>A0A9D3P5I9_9TELE</name>
<dbReference type="AlphaFoldDB" id="A0A9D3P5I9"/>
<feature type="transmembrane region" description="Helical" evidence="10">
    <location>
        <begin position="391"/>
        <end position="411"/>
    </location>
</feature>
<gene>
    <name evidence="11" type="ORF">KOW79_002381</name>
</gene>
<feature type="transmembrane region" description="Helical" evidence="10">
    <location>
        <begin position="305"/>
        <end position="327"/>
    </location>
</feature>
<proteinExistence type="inferred from homology"/>